<proteinExistence type="predicted"/>
<dbReference type="Gene3D" id="3.10.20.30">
    <property type="match status" value="1"/>
</dbReference>
<dbReference type="AlphaFoldDB" id="A0A086BIH0"/>
<protein>
    <submittedName>
        <fullName evidence="1">Thiamine biosynthesis protein ThiS</fullName>
    </submittedName>
</protein>
<reference evidence="1 2" key="1">
    <citation type="submission" date="2014-07" db="EMBL/GenBank/DDBJ databases">
        <title>Genome of Chryseobacterium piperi CTM.</title>
        <authorList>
            <person name="Pipes S.E."/>
            <person name="Stropko S.J."/>
            <person name="Newman J.D."/>
        </authorList>
    </citation>
    <scope>NUCLEOTIDE SEQUENCE [LARGE SCALE GENOMIC DNA]</scope>
    <source>
        <strain evidence="1 2">CTM</strain>
    </source>
</reference>
<keyword evidence="2" id="KW-1185">Reference proteome</keyword>
<gene>
    <name evidence="1" type="ORF">IQ37_09330</name>
</gene>
<dbReference type="InterPro" id="IPR010035">
    <property type="entry name" value="Thi_S"/>
</dbReference>
<organism evidence="1 2">
    <name type="scientific">Chryseobacterium piperi</name>
    <dbReference type="NCBI Taxonomy" id="558152"/>
    <lineage>
        <taxon>Bacteria</taxon>
        <taxon>Pseudomonadati</taxon>
        <taxon>Bacteroidota</taxon>
        <taxon>Flavobacteriia</taxon>
        <taxon>Flavobacteriales</taxon>
        <taxon>Weeksellaceae</taxon>
        <taxon>Chryseobacterium group</taxon>
        <taxon>Chryseobacterium</taxon>
    </lineage>
</organism>
<dbReference type="Proteomes" id="UP000028709">
    <property type="component" value="Unassembled WGS sequence"/>
</dbReference>
<evidence type="ECO:0000313" key="2">
    <source>
        <dbReference type="Proteomes" id="UP000028709"/>
    </source>
</evidence>
<dbReference type="InterPro" id="IPR016155">
    <property type="entry name" value="Mopterin_synth/thiamin_S_b"/>
</dbReference>
<dbReference type="Pfam" id="PF02597">
    <property type="entry name" value="ThiS"/>
    <property type="match status" value="1"/>
</dbReference>
<evidence type="ECO:0000313" key="1">
    <source>
        <dbReference type="EMBL" id="KFF28734.1"/>
    </source>
</evidence>
<dbReference type="InterPro" id="IPR012675">
    <property type="entry name" value="Beta-grasp_dom_sf"/>
</dbReference>
<name>A0A086BIH0_9FLAO</name>
<dbReference type="KEGG" id="cpip:CJF12_15565"/>
<dbReference type="eggNOG" id="COG2104">
    <property type="taxonomic scope" value="Bacteria"/>
</dbReference>
<dbReference type="InterPro" id="IPR003749">
    <property type="entry name" value="ThiS/MoaD-like"/>
</dbReference>
<dbReference type="STRING" id="558152.IQ37_09330"/>
<dbReference type="SUPFAM" id="SSF54285">
    <property type="entry name" value="MoaD/ThiS"/>
    <property type="match status" value="1"/>
</dbReference>
<dbReference type="EMBL" id="JPRJ01000014">
    <property type="protein sequence ID" value="KFF28734.1"/>
    <property type="molecule type" value="Genomic_DNA"/>
</dbReference>
<accession>A0A086BIH0</accession>
<sequence length="68" mass="7477">MELLINHTRKIFALPPENLEELMNLEAPGKKKGIAVALNNRIVPISSWPDTLLQNNDSILIITATQGG</sequence>
<dbReference type="OrthoDB" id="1525151at2"/>
<dbReference type="RefSeq" id="WP_034684145.1">
    <property type="nucleotide sequence ID" value="NZ_CP023049.2"/>
</dbReference>
<dbReference type="NCBIfam" id="TIGR01683">
    <property type="entry name" value="thiS"/>
    <property type="match status" value="1"/>
</dbReference>
<comment type="caution">
    <text evidence="1">The sequence shown here is derived from an EMBL/GenBank/DDBJ whole genome shotgun (WGS) entry which is preliminary data.</text>
</comment>
<dbReference type="CDD" id="cd00565">
    <property type="entry name" value="Ubl_ThiS"/>
    <property type="match status" value="1"/>
</dbReference>